<keyword evidence="9" id="KW-0472">Membrane</keyword>
<keyword evidence="3" id="KW-0328">Glycosyltransferase</keyword>
<keyword evidence="5" id="KW-0812">Transmembrane</keyword>
<dbReference type="Pfam" id="PF00777">
    <property type="entry name" value="Glyco_transf_29"/>
    <property type="match status" value="1"/>
</dbReference>
<protein>
    <submittedName>
        <fullName evidence="12">Glycosyltransferase 29 protein</fullName>
    </submittedName>
</protein>
<evidence type="ECO:0000256" key="1">
    <source>
        <dbReference type="ARBA" id="ARBA00004323"/>
    </source>
</evidence>
<dbReference type="InterPro" id="IPR050943">
    <property type="entry name" value="Glycosyltr_29_Sialyltrsf"/>
</dbReference>
<dbReference type="CDD" id="cd19952">
    <property type="entry name" value="GT29"/>
    <property type="match status" value="1"/>
</dbReference>
<evidence type="ECO:0000256" key="8">
    <source>
        <dbReference type="ARBA" id="ARBA00023034"/>
    </source>
</evidence>
<dbReference type="GO" id="GO:0009311">
    <property type="term" value="P:oligosaccharide metabolic process"/>
    <property type="evidence" value="ECO:0007669"/>
    <property type="project" value="TreeGrafter"/>
</dbReference>
<proteinExistence type="inferred from homology"/>
<keyword evidence="7" id="KW-1133">Transmembrane helix</keyword>
<evidence type="ECO:0000256" key="3">
    <source>
        <dbReference type="ARBA" id="ARBA00022676"/>
    </source>
</evidence>
<dbReference type="InterPro" id="IPR038578">
    <property type="entry name" value="GT29-like_sf"/>
</dbReference>
<comment type="similarity">
    <text evidence="2">Belongs to the glycosyltransferase 29 family.</text>
</comment>
<dbReference type="EMBL" id="LGRX02024408">
    <property type="protein sequence ID" value="KAK3253994.1"/>
    <property type="molecule type" value="Genomic_DNA"/>
</dbReference>
<dbReference type="PANTHER" id="PTHR11987:SF53">
    <property type="entry name" value="ALPHA-2,8-SIALYLTRANSFERASE 8F-LIKE"/>
    <property type="match status" value="1"/>
</dbReference>
<sequence length="554" mass="60040">MARNPVGTYFLMLRVAVLVSSVALLVRISLGVTTAFLPSSTKAADSRTGIYPSIQHDPGSLGREAPRGTRESLMEELGYSALSTSARNRADLDTGSLNSFSTLARSASDFEHRSLGRAPAEHLHVPARTSSFVQKSVIETATPRLKIDVMEAMPLRATTAATSKTRGIHLERPSTVPSGKTPAAANSGPISVRARAPAAKIHAAVASHQGAPSITAGSDGAASDSRATSSAGSPPPKPKPRQGSRAAFLYVNATRQARPCDDQGRPTMQGLPEQTPPKTTMFVTKEDAPEDDSRLPWLLNSSSLVYSAYDFRTCAVVGNSGILRRREYGASIDSHTFVMRSNQAPVRTYQRQVGSKTTLRLLNKLWTEKYSGKDGVGERTPSRPEGRLLAHGSGRRIDPAVLPVESNVTLLASRVDAPLVTKMHEKFSAKRKDVRVLSLATAIPGGSKKLMELFRDRQQHCTGRAVDGPVTPSSGLLAVYMLMYLCEKVSVYGFGTDRRSPYQYYRFFNTERRAGASEVHSFDHEYKALLTLSRDGYVTLCTAMSKPNCGLQRS</sequence>
<keyword evidence="10" id="KW-0325">Glycoprotein</keyword>
<evidence type="ECO:0000313" key="12">
    <source>
        <dbReference type="EMBL" id="KAK3253994.1"/>
    </source>
</evidence>
<gene>
    <name evidence="12" type="ORF">CYMTET_36777</name>
</gene>
<keyword evidence="8" id="KW-0333">Golgi apparatus</keyword>
<dbReference type="AlphaFoldDB" id="A0AAE0CGT6"/>
<evidence type="ECO:0000313" key="13">
    <source>
        <dbReference type="Proteomes" id="UP001190700"/>
    </source>
</evidence>
<evidence type="ECO:0000256" key="11">
    <source>
        <dbReference type="SAM" id="MobiDB-lite"/>
    </source>
</evidence>
<accession>A0AAE0CGT6</accession>
<dbReference type="Gene3D" id="3.90.1480.20">
    <property type="entry name" value="Glycosyl transferase family 29"/>
    <property type="match status" value="1"/>
</dbReference>
<evidence type="ECO:0000256" key="7">
    <source>
        <dbReference type="ARBA" id="ARBA00022989"/>
    </source>
</evidence>
<comment type="subcellular location">
    <subcellularLocation>
        <location evidence="1">Golgi apparatus membrane</location>
        <topology evidence="1">Single-pass type II membrane protein</topology>
    </subcellularLocation>
</comment>
<feature type="region of interest" description="Disordered" evidence="11">
    <location>
        <begin position="201"/>
        <end position="244"/>
    </location>
</feature>
<evidence type="ECO:0000256" key="4">
    <source>
        <dbReference type="ARBA" id="ARBA00022679"/>
    </source>
</evidence>
<comment type="caution">
    <text evidence="12">The sequence shown here is derived from an EMBL/GenBank/DDBJ whole genome shotgun (WGS) entry which is preliminary data.</text>
</comment>
<evidence type="ECO:0000256" key="10">
    <source>
        <dbReference type="ARBA" id="ARBA00023180"/>
    </source>
</evidence>
<dbReference type="GO" id="GO:0003828">
    <property type="term" value="F:alpha-N-acetylneuraminate alpha-2,8-sialyltransferase activity"/>
    <property type="evidence" value="ECO:0007669"/>
    <property type="project" value="TreeGrafter"/>
</dbReference>
<evidence type="ECO:0000256" key="2">
    <source>
        <dbReference type="ARBA" id="ARBA00006003"/>
    </source>
</evidence>
<feature type="region of interest" description="Disordered" evidence="11">
    <location>
        <begin position="258"/>
        <end position="279"/>
    </location>
</feature>
<dbReference type="GO" id="GO:0000139">
    <property type="term" value="C:Golgi membrane"/>
    <property type="evidence" value="ECO:0007669"/>
    <property type="project" value="UniProtKB-SubCell"/>
</dbReference>
<evidence type="ECO:0000256" key="5">
    <source>
        <dbReference type="ARBA" id="ARBA00022692"/>
    </source>
</evidence>
<keyword evidence="13" id="KW-1185">Reference proteome</keyword>
<feature type="compositionally biased region" description="Low complexity" evidence="11">
    <location>
        <begin position="215"/>
        <end position="232"/>
    </location>
</feature>
<dbReference type="PANTHER" id="PTHR11987">
    <property type="entry name" value="ALPHA-2,8-SIALYLTRANSFERASE"/>
    <property type="match status" value="1"/>
</dbReference>
<dbReference type="Proteomes" id="UP001190700">
    <property type="component" value="Unassembled WGS sequence"/>
</dbReference>
<keyword evidence="6" id="KW-0735">Signal-anchor</keyword>
<dbReference type="InterPro" id="IPR001675">
    <property type="entry name" value="Glyco_trans_29"/>
</dbReference>
<dbReference type="GO" id="GO:0006491">
    <property type="term" value="P:N-glycan processing"/>
    <property type="evidence" value="ECO:0007669"/>
    <property type="project" value="TreeGrafter"/>
</dbReference>
<reference evidence="12 13" key="1">
    <citation type="journal article" date="2015" name="Genome Biol. Evol.">
        <title>Comparative Genomics of a Bacterivorous Green Alga Reveals Evolutionary Causalities and Consequences of Phago-Mixotrophic Mode of Nutrition.</title>
        <authorList>
            <person name="Burns J.A."/>
            <person name="Paasch A."/>
            <person name="Narechania A."/>
            <person name="Kim E."/>
        </authorList>
    </citation>
    <scope>NUCLEOTIDE SEQUENCE [LARGE SCALE GENOMIC DNA]</scope>
    <source>
        <strain evidence="12 13">PLY_AMNH</strain>
    </source>
</reference>
<evidence type="ECO:0000256" key="6">
    <source>
        <dbReference type="ARBA" id="ARBA00022968"/>
    </source>
</evidence>
<name>A0AAE0CGT6_9CHLO</name>
<keyword evidence="4" id="KW-0808">Transferase</keyword>
<feature type="region of interest" description="Disordered" evidence="11">
    <location>
        <begin position="160"/>
        <end position="189"/>
    </location>
</feature>
<evidence type="ECO:0000256" key="9">
    <source>
        <dbReference type="ARBA" id="ARBA00023136"/>
    </source>
</evidence>
<organism evidence="12 13">
    <name type="scientific">Cymbomonas tetramitiformis</name>
    <dbReference type="NCBI Taxonomy" id="36881"/>
    <lineage>
        <taxon>Eukaryota</taxon>
        <taxon>Viridiplantae</taxon>
        <taxon>Chlorophyta</taxon>
        <taxon>Pyramimonadophyceae</taxon>
        <taxon>Pyramimonadales</taxon>
        <taxon>Pyramimonadaceae</taxon>
        <taxon>Cymbomonas</taxon>
    </lineage>
</organism>